<gene>
    <name evidence="2" type="ORF">DFQ59_102691</name>
</gene>
<protein>
    <submittedName>
        <fullName evidence="2">Copper chaperone NosL</fullName>
    </submittedName>
</protein>
<accession>A0A369CEI8</accession>
<dbReference type="EMBL" id="QPJY01000002">
    <property type="protein sequence ID" value="RCX32329.1"/>
    <property type="molecule type" value="Genomic_DNA"/>
</dbReference>
<proteinExistence type="predicted"/>
<comment type="caution">
    <text evidence="2">The sequence shown here is derived from an EMBL/GenBank/DDBJ whole genome shotgun (WGS) entry which is preliminary data.</text>
</comment>
<feature type="region of interest" description="Disordered" evidence="1">
    <location>
        <begin position="176"/>
        <end position="196"/>
    </location>
</feature>
<name>A0A369CEI8_9GAMM</name>
<evidence type="ECO:0000256" key="1">
    <source>
        <dbReference type="SAM" id="MobiDB-lite"/>
    </source>
</evidence>
<sequence length="196" mass="21018">MRATPLAARRRRVLGALVGVFLLTACDPQVDSRAPGGPRPIEAGDECHVCGMILARFPGPMGEVIADGQPRALKFCSTRDLFAYLLQPEAGAVVREVYVHDMAGGRWDLPLDAPLVDARRAWYVAGHPLRGAMGPTLASFREREDAEVFARRFGGQILAFDQITLELVGHLGYGEGQAGEGGADRPASPPSRSGLE</sequence>
<evidence type="ECO:0000313" key="3">
    <source>
        <dbReference type="Proteomes" id="UP000252707"/>
    </source>
</evidence>
<dbReference type="PANTHER" id="PTHR41247:SF1">
    <property type="entry name" value="HTH-TYPE TRANSCRIPTIONAL REPRESSOR YCNK"/>
    <property type="match status" value="1"/>
</dbReference>
<dbReference type="PROSITE" id="PS51257">
    <property type="entry name" value="PROKAR_LIPOPROTEIN"/>
    <property type="match status" value="1"/>
</dbReference>
<dbReference type="SUPFAM" id="SSF160387">
    <property type="entry name" value="NosL/MerB-like"/>
    <property type="match status" value="1"/>
</dbReference>
<dbReference type="Gene3D" id="3.30.70.2050">
    <property type="match status" value="1"/>
</dbReference>
<dbReference type="Pfam" id="PF05573">
    <property type="entry name" value="NosL"/>
    <property type="match status" value="1"/>
</dbReference>
<evidence type="ECO:0000313" key="2">
    <source>
        <dbReference type="EMBL" id="RCX32329.1"/>
    </source>
</evidence>
<dbReference type="RefSeq" id="WP_114279124.1">
    <property type="nucleotide sequence ID" value="NZ_QPJY01000002.1"/>
</dbReference>
<keyword evidence="3" id="KW-1185">Reference proteome</keyword>
<organism evidence="2 3">
    <name type="scientific">Thioalbus denitrificans</name>
    <dbReference type="NCBI Taxonomy" id="547122"/>
    <lineage>
        <taxon>Bacteria</taxon>
        <taxon>Pseudomonadati</taxon>
        <taxon>Pseudomonadota</taxon>
        <taxon>Gammaproteobacteria</taxon>
        <taxon>Chromatiales</taxon>
        <taxon>Ectothiorhodospiraceae</taxon>
        <taxon>Thioalbus</taxon>
    </lineage>
</organism>
<dbReference type="OrthoDB" id="982633at2"/>
<reference evidence="2 3" key="1">
    <citation type="submission" date="2018-07" db="EMBL/GenBank/DDBJ databases">
        <title>Genomic Encyclopedia of Type Strains, Phase IV (KMG-IV): sequencing the most valuable type-strain genomes for metagenomic binning, comparative biology and taxonomic classification.</title>
        <authorList>
            <person name="Goeker M."/>
        </authorList>
    </citation>
    <scope>NUCLEOTIDE SEQUENCE [LARGE SCALE GENOMIC DNA]</scope>
    <source>
        <strain evidence="2 3">DSM 26407</strain>
    </source>
</reference>
<dbReference type="PANTHER" id="PTHR41247">
    <property type="entry name" value="HTH-TYPE TRANSCRIPTIONAL REPRESSOR YCNK"/>
    <property type="match status" value="1"/>
</dbReference>
<dbReference type="Proteomes" id="UP000252707">
    <property type="component" value="Unassembled WGS sequence"/>
</dbReference>
<dbReference type="InterPro" id="IPR008719">
    <property type="entry name" value="N2O_reductase_NosL"/>
</dbReference>
<dbReference type="AlphaFoldDB" id="A0A369CEI8"/>
<dbReference type="Gene3D" id="3.30.70.2060">
    <property type="match status" value="1"/>
</dbReference>